<name>A0A5N5WZN8_9EURO</name>
<organism evidence="1 2">
    <name type="scientific">Aspergillus leporis</name>
    <dbReference type="NCBI Taxonomy" id="41062"/>
    <lineage>
        <taxon>Eukaryota</taxon>
        <taxon>Fungi</taxon>
        <taxon>Dikarya</taxon>
        <taxon>Ascomycota</taxon>
        <taxon>Pezizomycotina</taxon>
        <taxon>Eurotiomycetes</taxon>
        <taxon>Eurotiomycetidae</taxon>
        <taxon>Eurotiales</taxon>
        <taxon>Aspergillaceae</taxon>
        <taxon>Aspergillus</taxon>
        <taxon>Aspergillus subgen. Circumdati</taxon>
    </lineage>
</organism>
<proteinExistence type="predicted"/>
<dbReference type="OrthoDB" id="3943221at2759"/>
<reference evidence="1 2" key="1">
    <citation type="submission" date="2019-04" db="EMBL/GenBank/DDBJ databases">
        <title>Friends and foes A comparative genomics study of 23 Aspergillus species from section Flavi.</title>
        <authorList>
            <consortium name="DOE Joint Genome Institute"/>
            <person name="Kjaerbolling I."/>
            <person name="Vesth T."/>
            <person name="Frisvad J.C."/>
            <person name="Nybo J.L."/>
            <person name="Theobald S."/>
            <person name="Kildgaard S."/>
            <person name="Isbrandt T."/>
            <person name="Kuo A."/>
            <person name="Sato A."/>
            <person name="Lyhne E.K."/>
            <person name="Kogle M.E."/>
            <person name="Wiebenga A."/>
            <person name="Kun R.S."/>
            <person name="Lubbers R.J."/>
            <person name="Makela M.R."/>
            <person name="Barry K."/>
            <person name="Chovatia M."/>
            <person name="Clum A."/>
            <person name="Daum C."/>
            <person name="Haridas S."/>
            <person name="He G."/>
            <person name="LaButti K."/>
            <person name="Lipzen A."/>
            <person name="Mondo S."/>
            <person name="Riley R."/>
            <person name="Salamov A."/>
            <person name="Simmons B.A."/>
            <person name="Magnuson J.K."/>
            <person name="Henrissat B."/>
            <person name="Mortensen U.H."/>
            <person name="Larsen T.O."/>
            <person name="Devries R.P."/>
            <person name="Grigoriev I.V."/>
            <person name="Machida M."/>
            <person name="Baker S.E."/>
            <person name="Andersen M.R."/>
        </authorList>
    </citation>
    <scope>NUCLEOTIDE SEQUENCE [LARGE SCALE GENOMIC DNA]</scope>
    <source>
        <strain evidence="1 2">CBS 151.66</strain>
    </source>
</reference>
<keyword evidence="2" id="KW-1185">Reference proteome</keyword>
<accession>A0A5N5WZN8</accession>
<dbReference type="AlphaFoldDB" id="A0A5N5WZN8"/>
<gene>
    <name evidence="1" type="ORF">BDV29DRAFT_174800</name>
</gene>
<evidence type="ECO:0000313" key="2">
    <source>
        <dbReference type="Proteomes" id="UP000326565"/>
    </source>
</evidence>
<dbReference type="EMBL" id="ML732220">
    <property type="protein sequence ID" value="KAB8073819.1"/>
    <property type="molecule type" value="Genomic_DNA"/>
</dbReference>
<sequence>MALLISRDPSRQPKRVILQLRIDQFVGGSQDDFEKAIEKYLTVFGRSISEIRSGRHFIHIEPFQSEDVPQKYFHIILDMEQGQGPVSLLTLPHELFHIRRTDKGLQLLKTNNPRVSENLLRKTRVYTDDLYPWGKTRT</sequence>
<evidence type="ECO:0000313" key="1">
    <source>
        <dbReference type="EMBL" id="KAB8073819.1"/>
    </source>
</evidence>
<protein>
    <submittedName>
        <fullName evidence="1">Uncharacterized protein</fullName>
    </submittedName>
</protein>
<dbReference type="Proteomes" id="UP000326565">
    <property type="component" value="Unassembled WGS sequence"/>
</dbReference>